<keyword evidence="3" id="KW-0418">Kinase</keyword>
<keyword evidence="3" id="KW-0808">Transferase</keyword>
<organism evidence="3 4">
    <name type="scientific">Penicillium brasilianum</name>
    <dbReference type="NCBI Taxonomy" id="104259"/>
    <lineage>
        <taxon>Eukaryota</taxon>
        <taxon>Fungi</taxon>
        <taxon>Dikarya</taxon>
        <taxon>Ascomycota</taxon>
        <taxon>Pezizomycotina</taxon>
        <taxon>Eurotiomycetes</taxon>
        <taxon>Eurotiomycetidae</taxon>
        <taxon>Eurotiales</taxon>
        <taxon>Aspergillaceae</taxon>
        <taxon>Penicillium</taxon>
    </lineage>
</organism>
<dbReference type="InterPro" id="IPR024638">
    <property type="entry name" value="Ctk3_N"/>
</dbReference>
<dbReference type="Gene3D" id="1.25.40.90">
    <property type="match status" value="1"/>
</dbReference>
<dbReference type="GO" id="GO:0045943">
    <property type="term" value="P:positive regulation of transcription by RNA polymerase I"/>
    <property type="evidence" value="ECO:0007669"/>
    <property type="project" value="TreeGrafter"/>
</dbReference>
<dbReference type="FunFam" id="1.25.40.90:FF:000032">
    <property type="entry name" value="CTD kinase subunit gamma"/>
    <property type="match status" value="1"/>
</dbReference>
<dbReference type="Proteomes" id="UP000190744">
    <property type="component" value="Unassembled WGS sequence"/>
</dbReference>
<dbReference type="PANTHER" id="PTHR28291">
    <property type="entry name" value="CTD KINASE SUBUNIT GAMMA"/>
    <property type="match status" value="1"/>
</dbReference>
<evidence type="ECO:0000256" key="1">
    <source>
        <dbReference type="SAM" id="MobiDB-lite"/>
    </source>
</evidence>
<dbReference type="GO" id="GO:0032786">
    <property type="term" value="P:positive regulation of DNA-templated transcription, elongation"/>
    <property type="evidence" value="ECO:0007669"/>
    <property type="project" value="InterPro"/>
</dbReference>
<dbReference type="Pfam" id="PF12243">
    <property type="entry name" value="CTK3"/>
    <property type="match status" value="1"/>
</dbReference>
<gene>
    <name evidence="3" type="ORF">PEBR_13894</name>
</gene>
<dbReference type="GO" id="GO:0016301">
    <property type="term" value="F:kinase activity"/>
    <property type="evidence" value="ECO:0007669"/>
    <property type="project" value="UniProtKB-KW"/>
</dbReference>
<dbReference type="EMBL" id="LJBN01000120">
    <property type="protein sequence ID" value="OOQ88113.1"/>
    <property type="molecule type" value="Genomic_DNA"/>
</dbReference>
<feature type="compositionally biased region" description="Basic and acidic residues" evidence="1">
    <location>
        <begin position="188"/>
        <end position="197"/>
    </location>
</feature>
<protein>
    <submittedName>
        <fullName evidence="3">CTD kinase subunit gamma</fullName>
    </submittedName>
</protein>
<feature type="compositionally biased region" description="Basic and acidic residues" evidence="1">
    <location>
        <begin position="225"/>
        <end position="247"/>
    </location>
</feature>
<dbReference type="PANTHER" id="PTHR28291:SF1">
    <property type="entry name" value="CTD KINASE SUBUNIT GAMMA"/>
    <property type="match status" value="1"/>
</dbReference>
<dbReference type="AlphaFoldDB" id="A0A1S9RRG7"/>
<feature type="domain" description="CID" evidence="2">
    <location>
        <begin position="56"/>
        <end position="191"/>
    </location>
</feature>
<dbReference type="InterPro" id="IPR008942">
    <property type="entry name" value="ENTH_VHS"/>
</dbReference>
<evidence type="ECO:0000259" key="2">
    <source>
        <dbReference type="PROSITE" id="PS51391"/>
    </source>
</evidence>
<dbReference type="InterPro" id="IPR042326">
    <property type="entry name" value="Ctk3"/>
</dbReference>
<dbReference type="InterPro" id="IPR006569">
    <property type="entry name" value="CID_dom"/>
</dbReference>
<feature type="region of interest" description="Disordered" evidence="1">
    <location>
        <begin position="188"/>
        <end position="274"/>
    </location>
</feature>
<proteinExistence type="predicted"/>
<dbReference type="GO" id="GO:0070692">
    <property type="term" value="C:CTDK-1 complex"/>
    <property type="evidence" value="ECO:0007669"/>
    <property type="project" value="InterPro"/>
</dbReference>
<dbReference type="InterPro" id="IPR024637">
    <property type="entry name" value="Ctk3_C"/>
</dbReference>
<evidence type="ECO:0000313" key="3">
    <source>
        <dbReference type="EMBL" id="OOQ88113.1"/>
    </source>
</evidence>
<feature type="compositionally biased region" description="Polar residues" evidence="1">
    <location>
        <begin position="211"/>
        <end position="224"/>
    </location>
</feature>
<reference evidence="4" key="1">
    <citation type="submission" date="2015-09" db="EMBL/GenBank/DDBJ databases">
        <authorList>
            <person name="Fill T.P."/>
            <person name="Baretta J.F."/>
            <person name="de Almeida L.G."/>
            <person name="Rocha M."/>
            <person name="de Souza D.H."/>
            <person name="Malavazi I."/>
            <person name="Cerdeira L.T."/>
            <person name="Hong H."/>
            <person name="Samborskyy M."/>
            <person name="de Vasconcelos A.T."/>
            <person name="Leadlay P."/>
            <person name="Rodrigues-Filho E."/>
        </authorList>
    </citation>
    <scope>NUCLEOTIDE SEQUENCE [LARGE SCALE GENOMIC DNA]</scope>
    <source>
        <strain evidence="4">LaBioMMi 136</strain>
    </source>
</reference>
<dbReference type="Pfam" id="PF12350">
    <property type="entry name" value="CTK3_C"/>
    <property type="match status" value="1"/>
</dbReference>
<dbReference type="PROSITE" id="PS51391">
    <property type="entry name" value="CID"/>
    <property type="match status" value="1"/>
</dbReference>
<sequence length="296" mass="33503">MDSALYSNRAVSPPVECPLQGWPDDSTPELDLHLNTASSSEICDWLTESPDSMLVDPFEVRMRFTGQLQHLSASVTSSQRAAQYALKHRDLDEDLHSCILEQLEKSNMNTRANIMSFIEQFCDMAVKEDHEPYVRMMQRDILRVVDAVVPPDGSGAANVKHVRLVLGNLQDKGVLSAESVAEIDAALKDRDTHPEHYDNDEEGAQEESGRSKTGSPRNVKTQGTRLDKRQIEQRVEEDRERNKRLRESMWAVSGDTQEEMQQNWDAVSDTNSDDIRDAEEEAMERTQVAAEMRGEL</sequence>
<evidence type="ECO:0000313" key="4">
    <source>
        <dbReference type="Proteomes" id="UP000190744"/>
    </source>
</evidence>
<accession>A0A1S9RRG7</accession>
<feature type="compositionally biased region" description="Polar residues" evidence="1">
    <location>
        <begin position="259"/>
        <end position="270"/>
    </location>
</feature>
<comment type="caution">
    <text evidence="3">The sequence shown here is derived from an EMBL/GenBank/DDBJ whole genome shotgun (WGS) entry which is preliminary data.</text>
</comment>
<name>A0A1S9RRG7_PENBI</name>